<sequence length="43" mass="4663">PQIVKIADACAVKRAEEQHVVLRNYAQTRYGVSAVVSPPEPTA</sequence>
<organism evidence="1 2">
    <name type="scientific">Sphingopyxis flava</name>
    <dbReference type="NCBI Taxonomy" id="1507287"/>
    <lineage>
        <taxon>Bacteria</taxon>
        <taxon>Pseudomonadati</taxon>
        <taxon>Pseudomonadota</taxon>
        <taxon>Alphaproteobacteria</taxon>
        <taxon>Sphingomonadales</taxon>
        <taxon>Sphingomonadaceae</taxon>
        <taxon>Sphingopyxis</taxon>
    </lineage>
</organism>
<dbReference type="Proteomes" id="UP000190044">
    <property type="component" value="Unassembled WGS sequence"/>
</dbReference>
<proteinExistence type="predicted"/>
<accession>A0A1T5GMV8</accession>
<keyword evidence="2" id="KW-1185">Reference proteome</keyword>
<feature type="non-terminal residue" evidence="1">
    <location>
        <position position="1"/>
    </location>
</feature>
<gene>
    <name evidence="1" type="ORF">SAMN06295937_10884</name>
</gene>
<reference evidence="2" key="1">
    <citation type="submission" date="2017-02" db="EMBL/GenBank/DDBJ databases">
        <authorList>
            <person name="Varghese N."/>
            <person name="Submissions S."/>
        </authorList>
    </citation>
    <scope>NUCLEOTIDE SEQUENCE [LARGE SCALE GENOMIC DNA]</scope>
    <source>
        <strain evidence="2">R11H</strain>
    </source>
</reference>
<protein>
    <submittedName>
        <fullName evidence="1">Uncharacterized protein</fullName>
    </submittedName>
</protein>
<dbReference type="EMBL" id="FUYP01000088">
    <property type="protein sequence ID" value="SKC09727.1"/>
    <property type="molecule type" value="Genomic_DNA"/>
</dbReference>
<evidence type="ECO:0000313" key="2">
    <source>
        <dbReference type="Proteomes" id="UP000190044"/>
    </source>
</evidence>
<dbReference type="AlphaFoldDB" id="A0A1T5GMV8"/>
<name>A0A1T5GMV8_9SPHN</name>
<evidence type="ECO:0000313" key="1">
    <source>
        <dbReference type="EMBL" id="SKC09727.1"/>
    </source>
</evidence>